<accession>A0A2S7RX92</accession>
<name>A0A2S7RX92_ENTMU</name>
<protein>
    <submittedName>
        <fullName evidence="1">Uncharacterized protein</fullName>
    </submittedName>
</protein>
<organism evidence="1 2">
    <name type="scientific">Enterococcus mundtii</name>
    <dbReference type="NCBI Taxonomy" id="53346"/>
    <lineage>
        <taxon>Bacteria</taxon>
        <taxon>Bacillati</taxon>
        <taxon>Bacillota</taxon>
        <taxon>Bacilli</taxon>
        <taxon>Lactobacillales</taxon>
        <taxon>Enterococcaceae</taxon>
        <taxon>Enterococcus</taxon>
    </lineage>
</organism>
<evidence type="ECO:0000313" key="2">
    <source>
        <dbReference type="Proteomes" id="UP000237934"/>
    </source>
</evidence>
<dbReference type="EMBL" id="PUAP01000011">
    <property type="protein sequence ID" value="PQF24662.1"/>
    <property type="molecule type" value="Genomic_DNA"/>
</dbReference>
<gene>
    <name evidence="1" type="ORF">CUS89_03695</name>
</gene>
<comment type="caution">
    <text evidence="1">The sequence shown here is derived from an EMBL/GenBank/DDBJ whole genome shotgun (WGS) entry which is preliminary data.</text>
</comment>
<sequence>MEKVRYAMFVFIELKKKIKKETDKKVNWVTLSSESHTTTMCSRSSQKLCKWLTTTYVILISLSD</sequence>
<dbReference type="Proteomes" id="UP000237934">
    <property type="component" value="Unassembled WGS sequence"/>
</dbReference>
<evidence type="ECO:0000313" key="1">
    <source>
        <dbReference type="EMBL" id="PQF24662.1"/>
    </source>
</evidence>
<proteinExistence type="predicted"/>
<reference evidence="1 2" key="1">
    <citation type="journal article" date="2018" name="Pathog. Dis.">
        <title>Whole-genome sequencing based characterization of antimicrobial resistance in Enterococcus.</title>
        <authorList>
            <person name="Tyson G."/>
        </authorList>
    </citation>
    <scope>NUCLEOTIDE SEQUENCE [LARGE SCALE GENOMIC DNA]</scope>
    <source>
        <strain evidence="1 2">CVM N55263</strain>
    </source>
</reference>
<dbReference type="AlphaFoldDB" id="A0A2S7RX92"/>